<evidence type="ECO:0000313" key="2">
    <source>
        <dbReference type="EMBL" id="CAG5132567.1"/>
    </source>
</evidence>
<organism evidence="2 3">
    <name type="scientific">Candidula unifasciata</name>
    <dbReference type="NCBI Taxonomy" id="100452"/>
    <lineage>
        <taxon>Eukaryota</taxon>
        <taxon>Metazoa</taxon>
        <taxon>Spiralia</taxon>
        <taxon>Lophotrochozoa</taxon>
        <taxon>Mollusca</taxon>
        <taxon>Gastropoda</taxon>
        <taxon>Heterobranchia</taxon>
        <taxon>Euthyneura</taxon>
        <taxon>Panpulmonata</taxon>
        <taxon>Eupulmonata</taxon>
        <taxon>Stylommatophora</taxon>
        <taxon>Helicina</taxon>
        <taxon>Helicoidea</taxon>
        <taxon>Geomitridae</taxon>
        <taxon>Candidula</taxon>
    </lineage>
</organism>
<reference evidence="2" key="1">
    <citation type="submission" date="2021-04" db="EMBL/GenBank/DDBJ databases">
        <authorList>
            <consortium name="Molecular Ecology Group"/>
        </authorList>
    </citation>
    <scope>NUCLEOTIDE SEQUENCE</scope>
</reference>
<dbReference type="AlphaFoldDB" id="A0A8S3ZSU0"/>
<dbReference type="Proteomes" id="UP000678393">
    <property type="component" value="Unassembled WGS sequence"/>
</dbReference>
<keyword evidence="1" id="KW-0472">Membrane</keyword>
<keyword evidence="3" id="KW-1185">Reference proteome</keyword>
<accession>A0A8S3ZSU0</accession>
<evidence type="ECO:0000256" key="1">
    <source>
        <dbReference type="SAM" id="Phobius"/>
    </source>
</evidence>
<sequence length="57" mass="6280">MTHSCLVAHPGDMKLHLVHSGLVKPHFLMLSLLMVNCISVAFLVIAVCTMASSFKWL</sequence>
<dbReference type="EMBL" id="CAJHNH020005479">
    <property type="protein sequence ID" value="CAG5132567.1"/>
    <property type="molecule type" value="Genomic_DNA"/>
</dbReference>
<feature type="transmembrane region" description="Helical" evidence="1">
    <location>
        <begin position="27"/>
        <end position="51"/>
    </location>
</feature>
<gene>
    <name evidence="2" type="ORF">CUNI_LOCUS18125</name>
</gene>
<feature type="non-terminal residue" evidence="2">
    <location>
        <position position="57"/>
    </location>
</feature>
<keyword evidence="1" id="KW-1133">Transmembrane helix</keyword>
<evidence type="ECO:0000313" key="3">
    <source>
        <dbReference type="Proteomes" id="UP000678393"/>
    </source>
</evidence>
<keyword evidence="1" id="KW-0812">Transmembrane</keyword>
<proteinExistence type="predicted"/>
<name>A0A8S3ZSU0_9EUPU</name>
<comment type="caution">
    <text evidence="2">The sequence shown here is derived from an EMBL/GenBank/DDBJ whole genome shotgun (WGS) entry which is preliminary data.</text>
</comment>
<protein>
    <submittedName>
        <fullName evidence="2">Uncharacterized protein</fullName>
    </submittedName>
</protein>